<organism evidence="2 3">
    <name type="scientific">Chenopodium quinoa</name>
    <name type="common">Quinoa</name>
    <dbReference type="NCBI Taxonomy" id="63459"/>
    <lineage>
        <taxon>Eukaryota</taxon>
        <taxon>Viridiplantae</taxon>
        <taxon>Streptophyta</taxon>
        <taxon>Embryophyta</taxon>
        <taxon>Tracheophyta</taxon>
        <taxon>Spermatophyta</taxon>
        <taxon>Magnoliopsida</taxon>
        <taxon>eudicotyledons</taxon>
        <taxon>Gunneridae</taxon>
        <taxon>Pentapetalae</taxon>
        <taxon>Caryophyllales</taxon>
        <taxon>Chenopodiaceae</taxon>
        <taxon>Chenopodioideae</taxon>
        <taxon>Atripliceae</taxon>
        <taxon>Chenopodium</taxon>
    </lineage>
</organism>
<evidence type="ECO:0000313" key="3">
    <source>
        <dbReference type="Proteomes" id="UP000596660"/>
    </source>
</evidence>
<protein>
    <submittedName>
        <fullName evidence="2">Uncharacterized protein</fullName>
    </submittedName>
</protein>
<dbReference type="Proteomes" id="UP000596660">
    <property type="component" value="Unplaced"/>
</dbReference>
<reference evidence="2" key="1">
    <citation type="journal article" date="2017" name="Nature">
        <title>The genome of Chenopodium quinoa.</title>
        <authorList>
            <person name="Jarvis D.E."/>
            <person name="Ho Y.S."/>
            <person name="Lightfoot D.J."/>
            <person name="Schmoeckel S.M."/>
            <person name="Li B."/>
            <person name="Borm T.J.A."/>
            <person name="Ohyanagi H."/>
            <person name="Mineta K."/>
            <person name="Michell C.T."/>
            <person name="Saber N."/>
            <person name="Kharbatia N.M."/>
            <person name="Rupper R.R."/>
            <person name="Sharp A.R."/>
            <person name="Dally N."/>
            <person name="Boughton B.A."/>
            <person name="Woo Y.H."/>
            <person name="Gao G."/>
            <person name="Schijlen E.G.W.M."/>
            <person name="Guo X."/>
            <person name="Momin A.A."/>
            <person name="Negrao S."/>
            <person name="Al-Babili S."/>
            <person name="Gehring C."/>
            <person name="Roessner U."/>
            <person name="Jung C."/>
            <person name="Murphy K."/>
            <person name="Arold S.T."/>
            <person name="Gojobori T."/>
            <person name="van der Linden C.G."/>
            <person name="van Loo E.N."/>
            <person name="Jellen E.N."/>
            <person name="Maughan P.J."/>
            <person name="Tester M."/>
        </authorList>
    </citation>
    <scope>NUCLEOTIDE SEQUENCE [LARGE SCALE GENOMIC DNA]</scope>
    <source>
        <strain evidence="2">cv. PI 614886</strain>
    </source>
</reference>
<dbReference type="AlphaFoldDB" id="A0A803KQJ3"/>
<accession>A0A803KQJ3</accession>
<dbReference type="Gramene" id="AUR62001299-RA">
    <property type="protein sequence ID" value="AUR62001299-RA:cds"/>
    <property type="gene ID" value="AUR62001299"/>
</dbReference>
<feature type="region of interest" description="Disordered" evidence="1">
    <location>
        <begin position="1"/>
        <end position="35"/>
    </location>
</feature>
<dbReference type="EnsemblPlants" id="AUR62001299-RA">
    <property type="protein sequence ID" value="AUR62001299-RA:cds"/>
    <property type="gene ID" value="AUR62001299"/>
</dbReference>
<name>A0A803KQJ3_CHEQI</name>
<evidence type="ECO:0000313" key="2">
    <source>
        <dbReference type="EnsemblPlants" id="AUR62001299-RA:cds"/>
    </source>
</evidence>
<feature type="compositionally biased region" description="Polar residues" evidence="1">
    <location>
        <begin position="14"/>
        <end position="35"/>
    </location>
</feature>
<proteinExistence type="predicted"/>
<evidence type="ECO:0000256" key="1">
    <source>
        <dbReference type="SAM" id="MobiDB-lite"/>
    </source>
</evidence>
<sequence>MSLSSNNHDLDTGISGSWNETGRSPDTAESGTYGTDSAFNGRPCFAPCLLWDPTPSVLSSQDTMARIKQTSRTSSGTRTAISVPTADVESAKFPVCLIILPGACGYGDRKRAE</sequence>
<keyword evidence="3" id="KW-1185">Reference proteome</keyword>
<reference evidence="2" key="2">
    <citation type="submission" date="2021-03" db="UniProtKB">
        <authorList>
            <consortium name="EnsemblPlants"/>
        </authorList>
    </citation>
    <scope>IDENTIFICATION</scope>
</reference>